<dbReference type="EMBL" id="BGPR01001584">
    <property type="protein sequence ID" value="GBM57230.1"/>
    <property type="molecule type" value="Genomic_DNA"/>
</dbReference>
<keyword evidence="2" id="KW-0808">Transferase</keyword>
<dbReference type="Proteomes" id="UP000499080">
    <property type="component" value="Unassembled WGS sequence"/>
</dbReference>
<evidence type="ECO:0000256" key="4">
    <source>
        <dbReference type="ARBA" id="ARBA00022777"/>
    </source>
</evidence>
<evidence type="ECO:0000256" key="3">
    <source>
        <dbReference type="ARBA" id="ARBA00022741"/>
    </source>
</evidence>
<dbReference type="SMART" id="SM00220">
    <property type="entry name" value="S_TKc"/>
    <property type="match status" value="1"/>
</dbReference>
<evidence type="ECO:0000256" key="2">
    <source>
        <dbReference type="ARBA" id="ARBA00022679"/>
    </source>
</evidence>
<keyword evidence="3" id="KW-0547">Nucleotide-binding</keyword>
<dbReference type="InterPro" id="IPR011009">
    <property type="entry name" value="Kinase-like_dom_sf"/>
</dbReference>
<evidence type="ECO:0000256" key="1">
    <source>
        <dbReference type="ARBA" id="ARBA00022527"/>
    </source>
</evidence>
<keyword evidence="4 8" id="KW-0418">Kinase</keyword>
<keyword evidence="9" id="KW-1185">Reference proteome</keyword>
<proteinExistence type="predicted"/>
<organism evidence="8 9">
    <name type="scientific">Araneus ventricosus</name>
    <name type="common">Orbweaver spider</name>
    <name type="synonym">Epeira ventricosa</name>
    <dbReference type="NCBI Taxonomy" id="182803"/>
    <lineage>
        <taxon>Eukaryota</taxon>
        <taxon>Metazoa</taxon>
        <taxon>Ecdysozoa</taxon>
        <taxon>Arthropoda</taxon>
        <taxon>Chelicerata</taxon>
        <taxon>Arachnida</taxon>
        <taxon>Araneae</taxon>
        <taxon>Araneomorphae</taxon>
        <taxon>Entelegynae</taxon>
        <taxon>Araneoidea</taxon>
        <taxon>Araneidae</taxon>
        <taxon>Araneus</taxon>
    </lineage>
</organism>
<dbReference type="PANTHER" id="PTHR24056">
    <property type="entry name" value="CELL DIVISION PROTEIN KINASE"/>
    <property type="match status" value="1"/>
</dbReference>
<protein>
    <submittedName>
        <fullName evidence="8">Cyclin-dependent kinase 11B</fullName>
    </submittedName>
</protein>
<dbReference type="Gene3D" id="1.10.510.10">
    <property type="entry name" value="Transferase(Phosphotransferase) domain 1"/>
    <property type="match status" value="1"/>
</dbReference>
<feature type="compositionally biased region" description="Basic residues" evidence="6">
    <location>
        <begin position="117"/>
        <end position="136"/>
    </location>
</feature>
<evidence type="ECO:0000256" key="5">
    <source>
        <dbReference type="ARBA" id="ARBA00022840"/>
    </source>
</evidence>
<feature type="region of interest" description="Disordered" evidence="6">
    <location>
        <begin position="116"/>
        <end position="150"/>
    </location>
</feature>
<feature type="domain" description="Protein kinase" evidence="7">
    <location>
        <begin position="1"/>
        <end position="191"/>
    </location>
</feature>
<name>A0A4Y2GTY5_ARAVE</name>
<keyword evidence="1" id="KW-0723">Serine/threonine-protein kinase</keyword>
<dbReference type="PROSITE" id="PS50011">
    <property type="entry name" value="PROTEIN_KINASE_DOM"/>
    <property type="match status" value="1"/>
</dbReference>
<accession>A0A4Y2GTY5</accession>
<dbReference type="GO" id="GO:0007346">
    <property type="term" value="P:regulation of mitotic cell cycle"/>
    <property type="evidence" value="ECO:0007669"/>
    <property type="project" value="TreeGrafter"/>
</dbReference>
<gene>
    <name evidence="8" type="primary">Cdk11b_3</name>
    <name evidence="8" type="ORF">AVEN_44933_1</name>
</gene>
<evidence type="ECO:0000313" key="9">
    <source>
        <dbReference type="Proteomes" id="UP000499080"/>
    </source>
</evidence>
<evidence type="ECO:0000256" key="6">
    <source>
        <dbReference type="SAM" id="MobiDB-lite"/>
    </source>
</evidence>
<reference evidence="8 9" key="1">
    <citation type="journal article" date="2019" name="Sci. Rep.">
        <title>Orb-weaving spider Araneus ventricosus genome elucidates the spidroin gene catalogue.</title>
        <authorList>
            <person name="Kono N."/>
            <person name="Nakamura H."/>
            <person name="Ohtoshi R."/>
            <person name="Moran D.A.P."/>
            <person name="Shinohara A."/>
            <person name="Yoshida Y."/>
            <person name="Fujiwara M."/>
            <person name="Mori M."/>
            <person name="Tomita M."/>
            <person name="Arakawa K."/>
        </authorList>
    </citation>
    <scope>NUCLEOTIDE SEQUENCE [LARGE SCALE GENOMIC DNA]</scope>
</reference>
<evidence type="ECO:0000313" key="8">
    <source>
        <dbReference type="EMBL" id="GBM57230.1"/>
    </source>
</evidence>
<dbReference type="GO" id="GO:0004674">
    <property type="term" value="F:protein serine/threonine kinase activity"/>
    <property type="evidence" value="ECO:0007669"/>
    <property type="project" value="UniProtKB-KW"/>
</dbReference>
<dbReference type="AlphaFoldDB" id="A0A4Y2GTY5"/>
<sequence length="191" mass="22035">MYIYGEDSVTKTFRRNQKVMRRKVGDFGLAREYGSPLKPYTPVVVTLWYRAPELLLGAKQYSTPIDMWSVGCIFGELLTMKPLFPGKFLTNPTRKLQLRMQANIGSLMRNQNLTTKHVSHMAKQKKSRQGHRKAYKQSKPPSGEADSMPDKWEKRMMRTAAGCCWFPYGWSPGRHSAKEAGFQFDFRALVF</sequence>
<dbReference type="GO" id="GO:0005634">
    <property type="term" value="C:nucleus"/>
    <property type="evidence" value="ECO:0007669"/>
    <property type="project" value="TreeGrafter"/>
</dbReference>
<dbReference type="OrthoDB" id="2158884at2759"/>
<dbReference type="InterPro" id="IPR000719">
    <property type="entry name" value="Prot_kinase_dom"/>
</dbReference>
<dbReference type="SUPFAM" id="SSF56112">
    <property type="entry name" value="Protein kinase-like (PK-like)"/>
    <property type="match status" value="1"/>
</dbReference>
<comment type="caution">
    <text evidence="8">The sequence shown here is derived from an EMBL/GenBank/DDBJ whole genome shotgun (WGS) entry which is preliminary data.</text>
</comment>
<dbReference type="InterPro" id="IPR050108">
    <property type="entry name" value="CDK"/>
</dbReference>
<evidence type="ECO:0000259" key="7">
    <source>
        <dbReference type="PROSITE" id="PS50011"/>
    </source>
</evidence>
<dbReference type="GO" id="GO:0005524">
    <property type="term" value="F:ATP binding"/>
    <property type="evidence" value="ECO:0007669"/>
    <property type="project" value="UniProtKB-KW"/>
</dbReference>
<keyword evidence="5" id="KW-0067">ATP-binding</keyword>
<dbReference type="PANTHER" id="PTHR24056:SF107">
    <property type="entry name" value="CYCLIN-DEPENDENT KINASE 11A-RELATED"/>
    <property type="match status" value="1"/>
</dbReference>
<dbReference type="Pfam" id="PF00069">
    <property type="entry name" value="Pkinase"/>
    <property type="match status" value="1"/>
</dbReference>